<dbReference type="EMBL" id="CP009501">
    <property type="protein sequence ID" value="AKB11854.1"/>
    <property type="molecule type" value="Genomic_DNA"/>
</dbReference>
<evidence type="ECO:0000313" key="3">
    <source>
        <dbReference type="Proteomes" id="UP000066529"/>
    </source>
</evidence>
<dbReference type="AlphaFoldDB" id="A0A0E3H873"/>
<keyword evidence="1" id="KW-1133">Transmembrane helix</keyword>
<keyword evidence="1" id="KW-0812">Transmembrane</keyword>
<gene>
    <name evidence="2" type="ORF">MSTHT_0096</name>
</gene>
<dbReference type="STRING" id="523844.MSTHT_0096"/>
<dbReference type="RefSeq" id="WP_048166123.1">
    <property type="nucleotide sequence ID" value="NZ_CP009501.1"/>
</dbReference>
<reference evidence="2 3" key="1">
    <citation type="submission" date="2014-07" db="EMBL/GenBank/DDBJ databases">
        <title>Methanogenic archaea and the global carbon cycle.</title>
        <authorList>
            <person name="Henriksen J.R."/>
            <person name="Luke J."/>
            <person name="Reinhart S."/>
            <person name="Benedict M.N."/>
            <person name="Youngblut N.D."/>
            <person name="Metcalf M.E."/>
            <person name="Whitaker R.J."/>
            <person name="Metcalf W.W."/>
        </authorList>
    </citation>
    <scope>NUCLEOTIDE SEQUENCE [LARGE SCALE GENOMIC DNA]</scope>
    <source>
        <strain evidence="3">ATCC 43570 / DSM 1825 / OCM 12 / VKM B-1830 / TM-1</strain>
    </source>
</reference>
<keyword evidence="1" id="KW-0472">Membrane</keyword>
<dbReference type="HOGENOM" id="CLU_2784173_0_0_2"/>
<accession>A0A0E3H873</accession>
<organism evidence="2 3">
    <name type="scientific">Methanosarcina thermophila (strain ATCC 43570 / DSM 1825 / OCM 12 / VKM B-1830 / TM-1)</name>
    <dbReference type="NCBI Taxonomy" id="523844"/>
    <lineage>
        <taxon>Archaea</taxon>
        <taxon>Methanobacteriati</taxon>
        <taxon>Methanobacteriota</taxon>
        <taxon>Stenosarchaea group</taxon>
        <taxon>Methanomicrobia</taxon>
        <taxon>Methanosarcinales</taxon>
        <taxon>Methanosarcinaceae</taxon>
        <taxon>Methanosarcina</taxon>
    </lineage>
</organism>
<sequence length="68" mass="7528">MLSAIGTIVAAMQCSRMLTITIYTVCIVLSTAIIMLLPKVYYRILIKTDQKVQSPASYRYNGLASGIR</sequence>
<dbReference type="Proteomes" id="UP000066529">
    <property type="component" value="Chromosome"/>
</dbReference>
<dbReference type="GeneID" id="41601919"/>
<name>A0A0E3H873_METTT</name>
<evidence type="ECO:0000256" key="1">
    <source>
        <dbReference type="SAM" id="Phobius"/>
    </source>
</evidence>
<protein>
    <submittedName>
        <fullName evidence="2">Uncharacterized protein</fullName>
    </submittedName>
</protein>
<evidence type="ECO:0000313" key="2">
    <source>
        <dbReference type="EMBL" id="AKB11854.1"/>
    </source>
</evidence>
<dbReference type="PATRIC" id="fig|523844.20.peg.132"/>
<feature type="transmembrane region" description="Helical" evidence="1">
    <location>
        <begin position="20"/>
        <end position="42"/>
    </location>
</feature>
<dbReference type="KEGG" id="mthr:MSTHT_0096"/>
<proteinExistence type="predicted"/>